<evidence type="ECO:0000313" key="1">
    <source>
        <dbReference type="EMBL" id="EMG45483.1"/>
    </source>
</evidence>
<reference evidence="1 2" key="1">
    <citation type="submission" date="2013-02" db="EMBL/GenBank/DDBJ databases">
        <title>Genome sequence of Candida maltosa Xu316, a potential industrial strain for xylitol and ethanol production.</title>
        <authorList>
            <person name="Yu J."/>
            <person name="Wang Q."/>
            <person name="Geng X."/>
            <person name="Bao W."/>
            <person name="He P."/>
            <person name="Cai J."/>
        </authorList>
    </citation>
    <scope>NUCLEOTIDE SEQUENCE [LARGE SCALE GENOMIC DNA]</scope>
    <source>
        <strain evidence="2">Xu316</strain>
    </source>
</reference>
<protein>
    <submittedName>
        <fullName evidence="1">Uncharacterized protein</fullName>
    </submittedName>
</protein>
<evidence type="ECO:0000313" key="2">
    <source>
        <dbReference type="Proteomes" id="UP000011777"/>
    </source>
</evidence>
<proteinExistence type="predicted"/>
<dbReference type="AlphaFoldDB" id="M3J0W3"/>
<organism evidence="1 2">
    <name type="scientific">Candida maltosa (strain Xu316)</name>
    <name type="common">Yeast</name>
    <dbReference type="NCBI Taxonomy" id="1245528"/>
    <lineage>
        <taxon>Eukaryota</taxon>
        <taxon>Fungi</taxon>
        <taxon>Dikarya</taxon>
        <taxon>Ascomycota</taxon>
        <taxon>Saccharomycotina</taxon>
        <taxon>Pichiomycetes</taxon>
        <taxon>Debaryomycetaceae</taxon>
        <taxon>Candida/Lodderomyces clade</taxon>
        <taxon>Candida</taxon>
    </lineage>
</organism>
<dbReference type="EMBL" id="AOGT01002455">
    <property type="protein sequence ID" value="EMG45483.1"/>
    <property type="molecule type" value="Genomic_DNA"/>
</dbReference>
<accession>M3J0W3</accession>
<sequence>MYYSRLSGLTKEIHKL</sequence>
<dbReference type="Proteomes" id="UP000011777">
    <property type="component" value="Unassembled WGS sequence"/>
</dbReference>
<gene>
    <name evidence="1" type="ORF">G210_4335</name>
</gene>
<comment type="caution">
    <text evidence="1">The sequence shown here is derived from an EMBL/GenBank/DDBJ whole genome shotgun (WGS) entry which is preliminary data.</text>
</comment>
<name>M3J0W3_CANMX</name>
<dbReference type="HOGENOM" id="CLU_3433110_0_0_1"/>
<keyword evidence="2" id="KW-1185">Reference proteome</keyword>